<keyword evidence="2" id="KW-0805">Transcription regulation</keyword>
<dbReference type="AlphaFoldDB" id="A0A318NMN3"/>
<dbReference type="PANTHER" id="PTHR30055">
    <property type="entry name" value="HTH-TYPE TRANSCRIPTIONAL REGULATOR RUTR"/>
    <property type="match status" value="1"/>
</dbReference>
<dbReference type="OrthoDB" id="5242390at2"/>
<feature type="DNA-binding region" description="H-T-H motif" evidence="5">
    <location>
        <begin position="36"/>
        <end position="55"/>
    </location>
</feature>
<evidence type="ECO:0000313" key="8">
    <source>
        <dbReference type="Proteomes" id="UP000248333"/>
    </source>
</evidence>
<dbReference type="SUPFAM" id="SSF46689">
    <property type="entry name" value="Homeodomain-like"/>
    <property type="match status" value="1"/>
</dbReference>
<dbReference type="Gene3D" id="1.10.357.10">
    <property type="entry name" value="Tetracycline Repressor, domain 2"/>
    <property type="match status" value="1"/>
</dbReference>
<keyword evidence="8" id="KW-1185">Reference proteome</keyword>
<dbReference type="GO" id="GO:0003700">
    <property type="term" value="F:DNA-binding transcription factor activity"/>
    <property type="evidence" value="ECO:0007669"/>
    <property type="project" value="TreeGrafter"/>
</dbReference>
<name>A0A318NMN3_9ACTN</name>
<keyword evidence="3 5" id="KW-0238">DNA-binding</keyword>
<keyword evidence="1" id="KW-0678">Repressor</keyword>
<keyword evidence="4" id="KW-0804">Transcription</keyword>
<organism evidence="7 8">
    <name type="scientific">Micromonospora arborensis</name>
    <dbReference type="NCBI Taxonomy" id="2116518"/>
    <lineage>
        <taxon>Bacteria</taxon>
        <taxon>Bacillati</taxon>
        <taxon>Actinomycetota</taxon>
        <taxon>Actinomycetes</taxon>
        <taxon>Micromonosporales</taxon>
        <taxon>Micromonosporaceae</taxon>
        <taxon>Micromonospora</taxon>
    </lineage>
</organism>
<dbReference type="GO" id="GO:0000976">
    <property type="term" value="F:transcription cis-regulatory region binding"/>
    <property type="evidence" value="ECO:0007669"/>
    <property type="project" value="TreeGrafter"/>
</dbReference>
<evidence type="ECO:0000259" key="6">
    <source>
        <dbReference type="PROSITE" id="PS50977"/>
    </source>
</evidence>
<dbReference type="Pfam" id="PF00440">
    <property type="entry name" value="TetR_N"/>
    <property type="match status" value="1"/>
</dbReference>
<sequence>MCDVPRVSEEHRTARRRQIVEAARRCFLREGFHRTSMQDVITEADLSVGAVYRYFPSKTDLINAIAEQAIGGAGQVLTELTRQDPPLPLLAVLDRMLAYIETQLDEDGALRIAIQVWGESQRDPALAAFVAETYTGLREHFTALVRRAQRSGELPAHADPDATGAALFGLVPGWYIQRLLTGVPDRATYLTGVAALLGATPRSS</sequence>
<evidence type="ECO:0000313" key="7">
    <source>
        <dbReference type="EMBL" id="PYC69954.1"/>
    </source>
</evidence>
<proteinExistence type="predicted"/>
<evidence type="ECO:0000256" key="3">
    <source>
        <dbReference type="ARBA" id="ARBA00023125"/>
    </source>
</evidence>
<dbReference type="SUPFAM" id="SSF48498">
    <property type="entry name" value="Tetracyclin repressor-like, C-terminal domain"/>
    <property type="match status" value="1"/>
</dbReference>
<dbReference type="InterPro" id="IPR023772">
    <property type="entry name" value="DNA-bd_HTH_TetR-type_CS"/>
</dbReference>
<dbReference type="EMBL" id="PYBV01000017">
    <property type="protein sequence ID" value="PYC69954.1"/>
    <property type="molecule type" value="Genomic_DNA"/>
</dbReference>
<reference evidence="7 8" key="1">
    <citation type="submission" date="2018-03" db="EMBL/GenBank/DDBJ databases">
        <title>Bioinformatic expansion and discovery of thiopeptide antibiotics.</title>
        <authorList>
            <person name="Schwalen C.J."/>
            <person name="Hudson G.A."/>
            <person name="Mitchell D.A."/>
        </authorList>
    </citation>
    <scope>NUCLEOTIDE SEQUENCE [LARGE SCALE GENOMIC DNA]</scope>
    <source>
        <strain evidence="7 8">NRRL 8041</strain>
    </source>
</reference>
<dbReference type="InterPro" id="IPR036271">
    <property type="entry name" value="Tet_transcr_reg_TetR-rel_C_sf"/>
</dbReference>
<dbReference type="InterPro" id="IPR039538">
    <property type="entry name" value="BetI_C"/>
</dbReference>
<evidence type="ECO:0000256" key="1">
    <source>
        <dbReference type="ARBA" id="ARBA00022491"/>
    </source>
</evidence>
<dbReference type="PRINTS" id="PR00455">
    <property type="entry name" value="HTHTETR"/>
</dbReference>
<feature type="domain" description="HTH tetR-type" evidence="6">
    <location>
        <begin position="13"/>
        <end position="73"/>
    </location>
</feature>
<evidence type="ECO:0000256" key="5">
    <source>
        <dbReference type="PROSITE-ProRule" id="PRU00335"/>
    </source>
</evidence>
<dbReference type="PROSITE" id="PS50977">
    <property type="entry name" value="HTH_TETR_2"/>
    <property type="match status" value="1"/>
</dbReference>
<gene>
    <name evidence="7" type="ORF">C7C45_14825</name>
</gene>
<evidence type="ECO:0000256" key="4">
    <source>
        <dbReference type="ARBA" id="ARBA00023163"/>
    </source>
</evidence>
<dbReference type="PANTHER" id="PTHR30055:SF229">
    <property type="entry name" value="HTH-TYPE TRANSCRIPTIONAL REPRESSOR RV1474C"/>
    <property type="match status" value="1"/>
</dbReference>
<protein>
    <submittedName>
        <fullName evidence="7">TetR/AcrR family transcriptional regulator</fullName>
    </submittedName>
</protein>
<dbReference type="PROSITE" id="PS01081">
    <property type="entry name" value="HTH_TETR_1"/>
    <property type="match status" value="1"/>
</dbReference>
<dbReference type="InterPro" id="IPR009057">
    <property type="entry name" value="Homeodomain-like_sf"/>
</dbReference>
<accession>A0A318NMN3</accession>
<evidence type="ECO:0000256" key="2">
    <source>
        <dbReference type="ARBA" id="ARBA00023015"/>
    </source>
</evidence>
<dbReference type="Proteomes" id="UP000248333">
    <property type="component" value="Unassembled WGS sequence"/>
</dbReference>
<comment type="caution">
    <text evidence="7">The sequence shown here is derived from an EMBL/GenBank/DDBJ whole genome shotgun (WGS) entry which is preliminary data.</text>
</comment>
<dbReference type="InterPro" id="IPR050109">
    <property type="entry name" value="HTH-type_TetR-like_transc_reg"/>
</dbReference>
<dbReference type="Pfam" id="PF13977">
    <property type="entry name" value="TetR_C_6"/>
    <property type="match status" value="1"/>
</dbReference>
<dbReference type="InterPro" id="IPR001647">
    <property type="entry name" value="HTH_TetR"/>
</dbReference>